<organism evidence="10 11">
    <name type="scientific">[Candida] subhashii</name>
    <dbReference type="NCBI Taxonomy" id="561895"/>
    <lineage>
        <taxon>Eukaryota</taxon>
        <taxon>Fungi</taxon>
        <taxon>Dikarya</taxon>
        <taxon>Ascomycota</taxon>
        <taxon>Saccharomycotina</taxon>
        <taxon>Pichiomycetes</taxon>
        <taxon>Debaryomycetaceae</taxon>
        <taxon>Spathaspora</taxon>
    </lineage>
</organism>
<feature type="transmembrane region" description="Helical" evidence="8">
    <location>
        <begin position="157"/>
        <end position="176"/>
    </location>
</feature>
<feature type="transmembrane region" description="Helical" evidence="8">
    <location>
        <begin position="129"/>
        <end position="150"/>
    </location>
</feature>
<evidence type="ECO:0000256" key="8">
    <source>
        <dbReference type="RuleBase" id="RU368066"/>
    </source>
</evidence>
<feature type="region of interest" description="Disordered" evidence="9">
    <location>
        <begin position="1"/>
        <end position="45"/>
    </location>
</feature>
<dbReference type="GO" id="GO:0022857">
    <property type="term" value="F:transmembrane transporter activity"/>
    <property type="evidence" value="ECO:0007669"/>
    <property type="project" value="UniProtKB-UniRule"/>
</dbReference>
<dbReference type="Proteomes" id="UP000694255">
    <property type="component" value="Unassembled WGS sequence"/>
</dbReference>
<keyword evidence="11" id="KW-1185">Reference proteome</keyword>
<dbReference type="OrthoDB" id="44736at2759"/>
<feature type="transmembrane region" description="Helical" evidence="8">
    <location>
        <begin position="85"/>
        <end position="109"/>
    </location>
</feature>
<feature type="transmembrane region" description="Helical" evidence="8">
    <location>
        <begin position="182"/>
        <end position="201"/>
    </location>
</feature>
<keyword evidence="7 8" id="KW-0472">Membrane</keyword>
<dbReference type="AlphaFoldDB" id="A0A8J5QLC8"/>
<dbReference type="InterPro" id="IPR007603">
    <property type="entry name" value="Choline_transptr-like"/>
</dbReference>
<dbReference type="Pfam" id="PF04515">
    <property type="entry name" value="Choline_transpo"/>
    <property type="match status" value="1"/>
</dbReference>
<feature type="compositionally biased region" description="Low complexity" evidence="9">
    <location>
        <begin position="21"/>
        <end position="43"/>
    </location>
</feature>
<evidence type="ECO:0000256" key="7">
    <source>
        <dbReference type="ARBA" id="ARBA00023136"/>
    </source>
</evidence>
<comment type="caution">
    <text evidence="10">The sequence shown here is derived from an EMBL/GenBank/DDBJ whole genome shotgun (WGS) entry which is preliminary data.</text>
</comment>
<evidence type="ECO:0000256" key="1">
    <source>
        <dbReference type="ARBA" id="ARBA00002957"/>
    </source>
</evidence>
<comment type="function">
    <text evidence="1 8">Probably involved in transport through the plasma membrane.</text>
</comment>
<dbReference type="GO" id="GO:0005886">
    <property type="term" value="C:plasma membrane"/>
    <property type="evidence" value="ECO:0007669"/>
    <property type="project" value="UniProtKB-SubCell"/>
</dbReference>
<accession>A0A8J5QLC8</accession>
<feature type="transmembrane region" description="Helical" evidence="8">
    <location>
        <begin position="332"/>
        <end position="350"/>
    </location>
</feature>
<keyword evidence="6 8" id="KW-1133">Transmembrane helix</keyword>
<evidence type="ECO:0000313" key="11">
    <source>
        <dbReference type="Proteomes" id="UP000694255"/>
    </source>
</evidence>
<dbReference type="GeneID" id="73470692"/>
<dbReference type="RefSeq" id="XP_049262828.1">
    <property type="nucleotide sequence ID" value="XM_049407793.1"/>
</dbReference>
<gene>
    <name evidence="10" type="ORF">J8A68_003892</name>
</gene>
<evidence type="ECO:0000256" key="2">
    <source>
        <dbReference type="ARBA" id="ARBA00004651"/>
    </source>
</evidence>
<reference evidence="10 11" key="1">
    <citation type="journal article" date="2021" name="DNA Res.">
        <title>Genome analysis of Candida subhashii reveals its hybrid nature and dual mitochondrial genome conformations.</title>
        <authorList>
            <person name="Mixao V."/>
            <person name="Hegedusova E."/>
            <person name="Saus E."/>
            <person name="Pryszcz L.P."/>
            <person name="Cillingova A."/>
            <person name="Nosek J."/>
            <person name="Gabaldon T."/>
        </authorList>
    </citation>
    <scope>NUCLEOTIDE SEQUENCE [LARGE SCALE GENOMIC DNA]</scope>
    <source>
        <strain evidence="10 11">CBS 10753</strain>
    </source>
</reference>
<dbReference type="PANTHER" id="PTHR12385:SF4">
    <property type="entry name" value="PROTEIN PNS1"/>
    <property type="match status" value="1"/>
</dbReference>
<comment type="similarity">
    <text evidence="3 8">Belongs to the CTL (choline transporter-like) family.</text>
</comment>
<feature type="compositionally biased region" description="Pro residues" evidence="9">
    <location>
        <begin position="9"/>
        <end position="20"/>
    </location>
</feature>
<protein>
    <recommendedName>
        <fullName evidence="4 8">Protein PNS1</fullName>
    </recommendedName>
</protein>
<evidence type="ECO:0000256" key="4">
    <source>
        <dbReference type="ARBA" id="ARBA00015388"/>
    </source>
</evidence>
<name>A0A8J5QLC8_9ASCO</name>
<evidence type="ECO:0000256" key="9">
    <source>
        <dbReference type="SAM" id="MobiDB-lite"/>
    </source>
</evidence>
<feature type="transmembrane region" description="Helical" evidence="8">
    <location>
        <begin position="437"/>
        <end position="457"/>
    </location>
</feature>
<dbReference type="PANTHER" id="PTHR12385">
    <property type="entry name" value="CHOLINE TRANSPORTER-LIKE (SLC FAMILY 44)"/>
    <property type="match status" value="1"/>
</dbReference>
<evidence type="ECO:0000256" key="3">
    <source>
        <dbReference type="ARBA" id="ARBA00007168"/>
    </source>
</evidence>
<dbReference type="EMBL" id="JAGSYN010000167">
    <property type="protein sequence ID" value="KAG7662595.1"/>
    <property type="molecule type" value="Genomic_DNA"/>
</dbReference>
<comment type="subcellular location">
    <subcellularLocation>
        <location evidence="2 8">Cell membrane</location>
        <topology evidence="2 8">Multi-pass membrane protein</topology>
    </subcellularLocation>
</comment>
<feature type="transmembrane region" description="Helical" evidence="8">
    <location>
        <begin position="469"/>
        <end position="489"/>
    </location>
</feature>
<evidence type="ECO:0000256" key="6">
    <source>
        <dbReference type="ARBA" id="ARBA00022989"/>
    </source>
</evidence>
<feature type="transmembrane region" description="Helical" evidence="8">
    <location>
        <begin position="232"/>
        <end position="254"/>
    </location>
</feature>
<proteinExistence type="inferred from homology"/>
<feature type="transmembrane region" description="Helical" evidence="8">
    <location>
        <begin position="274"/>
        <end position="291"/>
    </location>
</feature>
<evidence type="ECO:0000313" key="10">
    <source>
        <dbReference type="EMBL" id="KAG7662595.1"/>
    </source>
</evidence>
<sequence>MSYDNPNYSRPPPPPPPPQQQPQYGQQQQIDPNQQYQQQPQYQEEPYDIENQKYQSYYEKPVPAQDFEESFKVEKPKFNDWPFTVFFLLVVAGFVAVAGITLNALRVTYSFQGGSIYDSGNTFSLNTNTIILFSFVIVVGIVLSALIIVFARMAPKLFIISGLILNIVLGIGTAIYYFVAGYYSAAIVFLVFALIGAWAYWRARSRIPLSATILTIAIDVMKQYPSTLMTSFIGLLVSAAFSVLFSVVIVATYVKFDPNTNNEACSVGGGSCSQSKLIGVLVFVFFAGYYISEVIRNVIHVVISGIYGTWYYLASSDQGAPRHPALSSLKRALTYCFGSISFGSLIVSLIQLLRQLFAILRSNFAAEGNGWAVCGMIVLDFILGFIDWLVRYFNHYAYCYVALYGKSYIRAAKDTFDLLRFKGMDVLINDMFINTALNLYSLFVAYVVALLAFFYLRFTKPAYNDDGSFYAPVIAFSFLIAAQITRVTLTVIESGISTFFVALAKDPEIFQMTNRQRFDEIFRNYPQVLEKITTDH</sequence>
<keyword evidence="5 8" id="KW-0812">Transmembrane</keyword>
<feature type="transmembrane region" description="Helical" evidence="8">
    <location>
        <begin position="370"/>
        <end position="390"/>
    </location>
</feature>
<evidence type="ECO:0000256" key="5">
    <source>
        <dbReference type="ARBA" id="ARBA00022692"/>
    </source>
</evidence>